<dbReference type="SMART" id="SM00358">
    <property type="entry name" value="DSRM"/>
    <property type="match status" value="2"/>
</dbReference>
<dbReference type="Pfam" id="PF00035">
    <property type="entry name" value="dsrm"/>
    <property type="match status" value="1"/>
</dbReference>
<dbReference type="FunFam" id="1.10.1520.10:FF:000004">
    <property type="entry name" value="Endoribonuclease dicer-like 1"/>
    <property type="match status" value="1"/>
</dbReference>
<keyword evidence="5" id="KW-0547">Nucleotide-binding</keyword>
<dbReference type="GO" id="GO:0005737">
    <property type="term" value="C:cytoplasm"/>
    <property type="evidence" value="ECO:0007669"/>
    <property type="project" value="TreeGrafter"/>
</dbReference>
<feature type="domain" description="RNase III" evidence="13">
    <location>
        <begin position="452"/>
        <end position="625"/>
    </location>
</feature>
<feature type="domain" description="RNase III" evidence="13">
    <location>
        <begin position="666"/>
        <end position="810"/>
    </location>
</feature>
<keyword evidence="3" id="KW-0540">Nuclease</keyword>
<evidence type="ECO:0000259" key="12">
    <source>
        <dbReference type="PROSITE" id="PS50137"/>
    </source>
</evidence>
<dbReference type="GO" id="GO:0003723">
    <property type="term" value="F:RNA binding"/>
    <property type="evidence" value="ECO:0007669"/>
    <property type="project" value="UniProtKB-UniRule"/>
</dbReference>
<organism evidence="15 16">
    <name type="scientific">Cucurbita argyrosperma subsp. sororia</name>
    <dbReference type="NCBI Taxonomy" id="37648"/>
    <lineage>
        <taxon>Eukaryota</taxon>
        <taxon>Viridiplantae</taxon>
        <taxon>Streptophyta</taxon>
        <taxon>Embryophyta</taxon>
        <taxon>Tracheophyta</taxon>
        <taxon>Spermatophyta</taxon>
        <taxon>Magnoliopsida</taxon>
        <taxon>eudicotyledons</taxon>
        <taxon>Gunneridae</taxon>
        <taxon>Pentapetalae</taxon>
        <taxon>rosids</taxon>
        <taxon>fabids</taxon>
        <taxon>Cucurbitales</taxon>
        <taxon>Cucurbitaceae</taxon>
        <taxon>Cucurbiteae</taxon>
        <taxon>Cucurbita</taxon>
    </lineage>
</organism>
<keyword evidence="6" id="KW-0255">Endonuclease</keyword>
<name>A0AAV6MWC2_9ROSI</name>
<feature type="compositionally biased region" description="Polar residues" evidence="11">
    <location>
        <begin position="977"/>
        <end position="986"/>
    </location>
</feature>
<dbReference type="AlphaFoldDB" id="A0AAV6MWC2"/>
<comment type="cofactor">
    <cofactor evidence="1">
        <name>Mn(2+)</name>
        <dbReference type="ChEBI" id="CHEBI:29035"/>
    </cofactor>
</comment>
<proteinExistence type="predicted"/>
<dbReference type="PROSITE" id="PS50142">
    <property type="entry name" value="RNASE_3_2"/>
    <property type="match status" value="2"/>
</dbReference>
<feature type="domain" description="PAZ" evidence="14">
    <location>
        <begin position="311"/>
        <end position="435"/>
    </location>
</feature>
<feature type="domain" description="DRBM" evidence="12">
    <location>
        <begin position="836"/>
        <end position="902"/>
    </location>
</feature>
<reference evidence="15 16" key="1">
    <citation type="journal article" date="2021" name="Hortic Res">
        <title>The domestication of Cucurbita argyrosperma as revealed by the genome of its wild relative.</title>
        <authorList>
            <person name="Barrera-Redondo J."/>
            <person name="Sanchez-de la Vega G."/>
            <person name="Aguirre-Liguori J.A."/>
            <person name="Castellanos-Morales G."/>
            <person name="Gutierrez-Guerrero Y.T."/>
            <person name="Aguirre-Dugua X."/>
            <person name="Aguirre-Planter E."/>
            <person name="Tenaillon M.I."/>
            <person name="Lira-Saade R."/>
            <person name="Eguiarte L.E."/>
        </authorList>
    </citation>
    <scope>NUCLEOTIDE SEQUENCE [LARGE SCALE GENOMIC DNA]</scope>
    <source>
        <strain evidence="15">JBR-2021</strain>
    </source>
</reference>
<evidence type="ECO:0000313" key="15">
    <source>
        <dbReference type="EMBL" id="KAG6587846.1"/>
    </source>
</evidence>
<sequence length="1079" mass="121190">MYASDSPPLLRGPPLNSMEGPNLATKFKVTVYRLSAFWVMAFRLLPQLGSHSLYGYSFVFPLTDQDQDIIRLSILQTLLCSAISSFIWCCISILMDLGGTPCDAILPSNAPIPLEDGALNDHLLPMRDSANGEELELDSSDSDSSEDETSRQELYEMSLPAALKESWTSSGHVILNCYHFKFAPHPRDRSYKEFGLFVKAPLPQEAERMNVELHLERGRSVMVNLVPSGVVKLLEDEITQAESFQEMFLKVILDRSEFEQDYIPLRNYVSRSISSPSYLLLPVICHDNEGSISIDWEVIRRCLSSQIFQNHACSVINESSSSDTHLILYDGRRRSSDIENSLVYVPYNRKFFFVTDIVSGENGYSPFKNSGSLSHLEHLARFGTHLKYPEQPLLCAKQLFNLKNWLHNRKQKESEARHLEEHTTKLPPELCQLKITGFSKDIGSSISLLPSIMHRLENLLVAIELKSMLTAAFPAAAEVTANRILEALTTEECKECISLERLETLGDAFLKFAVGRRLFLAHDKFNEGKLTKKRSHLVKNINLLKLATKKNLQVYIRDQPFKPSEFYPLGRPCPRICNEETRKDIHSHDNAASEAKCSKGHHWLHLYIISDVVEALVGAFLVDSGFKAAIAFLKWIGIKVEFEASQVTDALMASNACILLADSINISELENSLGHQFLHKSLLLQALVHPSYRKHGGGSYQRLEFLGDSVLDYLITSYLYSAYPKLNPGLLTDLRSVFVMNEALANVAVDRLFYKFLICDSTSLQRNIESYANFIQAPPSERASLEQLRFPRVLGDMVESIVGAVLVDTGFDMNYVWNIMLSFLDTIMSYSGFQLSPIRDIKEFCQSYGWKLQFHASEEPKSYSVEAEVKGNNFHATASAVNRSKKYAEKIAANLILNKLKEKGFIPKVNSLEEILRSSSKMEPKLIGYDEAPLDTINLGPEFSVRITWISGTPVSSSGAAEDLKPSMAFGGHDSSTDLQSSSGRSGKTTAISRLYETCAANHWNDPSFDCMDEEGPSHLKTFTYKVVLKIEEAPARTLEFIGAPQLRKKAAAEHAAEAALWYLEKEGYLPLASHRLIQ</sequence>
<evidence type="ECO:0000256" key="7">
    <source>
        <dbReference type="ARBA" id="ARBA00022801"/>
    </source>
</evidence>
<dbReference type="GO" id="GO:0004525">
    <property type="term" value="F:ribonuclease III activity"/>
    <property type="evidence" value="ECO:0007669"/>
    <property type="project" value="InterPro"/>
</dbReference>
<dbReference type="CDD" id="cd00593">
    <property type="entry name" value="RIBOc"/>
    <property type="match status" value="2"/>
</dbReference>
<dbReference type="PROSITE" id="PS50137">
    <property type="entry name" value="DS_RBD"/>
    <property type="match status" value="2"/>
</dbReference>
<evidence type="ECO:0000259" key="14">
    <source>
        <dbReference type="PROSITE" id="PS50821"/>
    </source>
</evidence>
<feature type="domain" description="DRBM" evidence="12">
    <location>
        <begin position="990"/>
        <end position="1066"/>
    </location>
</feature>
<dbReference type="SMART" id="SM00535">
    <property type="entry name" value="RIBOc"/>
    <property type="match status" value="2"/>
</dbReference>
<evidence type="ECO:0000256" key="11">
    <source>
        <dbReference type="SAM" id="MobiDB-lite"/>
    </source>
</evidence>
<dbReference type="Proteomes" id="UP000685013">
    <property type="component" value="Chromosome 11"/>
</dbReference>
<dbReference type="InterPro" id="IPR000999">
    <property type="entry name" value="RNase_III_dom"/>
</dbReference>
<comment type="caution">
    <text evidence="15">The sequence shown here is derived from an EMBL/GenBank/DDBJ whole genome shotgun (WGS) entry which is preliminary data.</text>
</comment>
<evidence type="ECO:0000256" key="6">
    <source>
        <dbReference type="ARBA" id="ARBA00022759"/>
    </source>
</evidence>
<dbReference type="GO" id="GO:0030422">
    <property type="term" value="P:siRNA processing"/>
    <property type="evidence" value="ECO:0007669"/>
    <property type="project" value="TreeGrafter"/>
</dbReference>
<dbReference type="Pfam" id="PF00636">
    <property type="entry name" value="Ribonuclease_3"/>
    <property type="match status" value="2"/>
</dbReference>
<gene>
    <name evidence="15" type="primary">DCL4-1</name>
    <name evidence="15" type="ORF">SDJN03_16411</name>
</gene>
<evidence type="ECO:0000256" key="1">
    <source>
        <dbReference type="ARBA" id="ARBA00001936"/>
    </source>
</evidence>
<evidence type="ECO:0000256" key="4">
    <source>
        <dbReference type="ARBA" id="ARBA00022723"/>
    </source>
</evidence>
<dbReference type="GO" id="GO:0046872">
    <property type="term" value="F:metal ion binding"/>
    <property type="evidence" value="ECO:0007669"/>
    <property type="project" value="UniProtKB-KW"/>
</dbReference>
<keyword evidence="8" id="KW-0460">Magnesium</keyword>
<dbReference type="PANTHER" id="PTHR14950:SF15">
    <property type="entry name" value="DICER-LIKE PROTEIN 4"/>
    <property type="match status" value="1"/>
</dbReference>
<feature type="non-terminal residue" evidence="15">
    <location>
        <position position="1"/>
    </location>
</feature>
<dbReference type="GO" id="GO:0005634">
    <property type="term" value="C:nucleus"/>
    <property type="evidence" value="ECO:0007669"/>
    <property type="project" value="TreeGrafter"/>
</dbReference>
<keyword evidence="9 10" id="KW-0694">RNA-binding</keyword>
<accession>A0AAV6MWC2</accession>
<evidence type="ECO:0000256" key="5">
    <source>
        <dbReference type="ARBA" id="ARBA00022741"/>
    </source>
</evidence>
<evidence type="ECO:0000256" key="3">
    <source>
        <dbReference type="ARBA" id="ARBA00022722"/>
    </source>
</evidence>
<feature type="region of interest" description="Disordered" evidence="11">
    <location>
        <begin position="960"/>
        <end position="986"/>
    </location>
</feature>
<evidence type="ECO:0000256" key="8">
    <source>
        <dbReference type="ARBA" id="ARBA00022842"/>
    </source>
</evidence>
<dbReference type="Pfam" id="PF14709">
    <property type="entry name" value="DND1_DSRM"/>
    <property type="match status" value="1"/>
</dbReference>
<comment type="cofactor">
    <cofactor evidence="2">
        <name>Mg(2+)</name>
        <dbReference type="ChEBI" id="CHEBI:18420"/>
    </cofactor>
</comment>
<evidence type="ECO:0000256" key="2">
    <source>
        <dbReference type="ARBA" id="ARBA00001946"/>
    </source>
</evidence>
<dbReference type="PROSITE" id="PS00517">
    <property type="entry name" value="RNASE_3_1"/>
    <property type="match status" value="1"/>
</dbReference>
<dbReference type="GO" id="GO:0000166">
    <property type="term" value="F:nucleotide binding"/>
    <property type="evidence" value="ECO:0007669"/>
    <property type="project" value="UniProtKB-KW"/>
</dbReference>
<evidence type="ECO:0000256" key="10">
    <source>
        <dbReference type="PROSITE-ProRule" id="PRU00266"/>
    </source>
</evidence>
<protein>
    <submittedName>
        <fullName evidence="15">Dicer-like protein 4</fullName>
    </submittedName>
</protein>
<dbReference type="PANTHER" id="PTHR14950">
    <property type="entry name" value="DICER-RELATED"/>
    <property type="match status" value="1"/>
</dbReference>
<evidence type="ECO:0000259" key="13">
    <source>
        <dbReference type="PROSITE" id="PS50142"/>
    </source>
</evidence>
<dbReference type="InterPro" id="IPR014720">
    <property type="entry name" value="dsRBD_dom"/>
</dbReference>
<keyword evidence="16" id="KW-1185">Reference proteome</keyword>
<keyword evidence="7" id="KW-0378">Hydrolase</keyword>
<dbReference type="EMBL" id="JAGKQH010000011">
    <property type="protein sequence ID" value="KAG6587846.1"/>
    <property type="molecule type" value="Genomic_DNA"/>
</dbReference>
<dbReference type="SMART" id="SM00949">
    <property type="entry name" value="PAZ"/>
    <property type="match status" value="1"/>
</dbReference>
<evidence type="ECO:0000313" key="16">
    <source>
        <dbReference type="Proteomes" id="UP000685013"/>
    </source>
</evidence>
<evidence type="ECO:0000256" key="9">
    <source>
        <dbReference type="ARBA" id="ARBA00022884"/>
    </source>
</evidence>
<dbReference type="InterPro" id="IPR003100">
    <property type="entry name" value="PAZ_dom"/>
</dbReference>
<keyword evidence="4" id="KW-0479">Metal-binding</keyword>
<dbReference type="PROSITE" id="PS50821">
    <property type="entry name" value="PAZ"/>
    <property type="match status" value="1"/>
</dbReference>